<comment type="caution">
    <text evidence="2">The sequence shown here is derived from an EMBL/GenBank/DDBJ whole genome shotgun (WGS) entry which is preliminary data.</text>
</comment>
<protein>
    <recommendedName>
        <fullName evidence="4">Secreted protein</fullName>
    </recommendedName>
</protein>
<evidence type="ECO:0000313" key="3">
    <source>
        <dbReference type="Proteomes" id="UP001501237"/>
    </source>
</evidence>
<feature type="chain" id="PRO_5046650476" description="Secreted protein" evidence="1">
    <location>
        <begin position="22"/>
        <end position="352"/>
    </location>
</feature>
<evidence type="ECO:0008006" key="4">
    <source>
        <dbReference type="Google" id="ProtNLM"/>
    </source>
</evidence>
<evidence type="ECO:0000313" key="2">
    <source>
        <dbReference type="EMBL" id="GAA3207127.1"/>
    </source>
</evidence>
<dbReference type="Proteomes" id="UP001501237">
    <property type="component" value="Unassembled WGS sequence"/>
</dbReference>
<proteinExistence type="predicted"/>
<feature type="signal peptide" evidence="1">
    <location>
        <begin position="1"/>
        <end position="21"/>
    </location>
</feature>
<evidence type="ECO:0000256" key="1">
    <source>
        <dbReference type="SAM" id="SignalP"/>
    </source>
</evidence>
<gene>
    <name evidence="2" type="ORF">GCM10010468_23080</name>
</gene>
<dbReference type="EMBL" id="BAAAUV010000005">
    <property type="protein sequence ID" value="GAA3207127.1"/>
    <property type="molecule type" value="Genomic_DNA"/>
</dbReference>
<organism evidence="2 3">
    <name type="scientific">Actinocorallia longicatena</name>
    <dbReference type="NCBI Taxonomy" id="111803"/>
    <lineage>
        <taxon>Bacteria</taxon>
        <taxon>Bacillati</taxon>
        <taxon>Actinomycetota</taxon>
        <taxon>Actinomycetes</taxon>
        <taxon>Streptosporangiales</taxon>
        <taxon>Thermomonosporaceae</taxon>
        <taxon>Actinocorallia</taxon>
    </lineage>
</organism>
<sequence>MRAVVAAVVLVGSAPPAAVHAAAAPAPLRDVPLPFLWPRAEVSSVAAVSGTEAWVTGGQGRVGGSAGNPVVRHRVGSQWKEYPLGGWSGNGYVSQVVAHGGEVWVRGLQDPAGTARLYLARFDGTAFRPVAPPAEIASAHDVALWGGPAGVWIRVGVEAGENEIRPALFRRTGGSWTADPVVERLNLGGLSDLQAVSATEAWAGACRWNAVIGALESVTLRWDGSTWTTLPPLPSEGCDTSVAPAGGGTAWTLTWNATLHHWNGTSWTTAPAGPFSTNGKKVRLDGDGNPLVTVNNAIIYGLAPLLRYADGQWQTFPTPVTTWTSDFSVAPGGRIWVAGATRIDSPVFLTSP</sequence>
<accession>A0ABP6Q7K3</accession>
<reference evidence="3" key="1">
    <citation type="journal article" date="2019" name="Int. J. Syst. Evol. Microbiol.">
        <title>The Global Catalogue of Microorganisms (GCM) 10K type strain sequencing project: providing services to taxonomists for standard genome sequencing and annotation.</title>
        <authorList>
            <consortium name="The Broad Institute Genomics Platform"/>
            <consortium name="The Broad Institute Genome Sequencing Center for Infectious Disease"/>
            <person name="Wu L."/>
            <person name="Ma J."/>
        </authorList>
    </citation>
    <scope>NUCLEOTIDE SEQUENCE [LARGE SCALE GENOMIC DNA]</scope>
    <source>
        <strain evidence="3">JCM 9377</strain>
    </source>
</reference>
<keyword evidence="1" id="KW-0732">Signal</keyword>
<keyword evidence="3" id="KW-1185">Reference proteome</keyword>
<name>A0ABP6Q7K3_9ACTN</name>